<dbReference type="RefSeq" id="WP_084601813.1">
    <property type="nucleotide sequence ID" value="NZ_UHIC01000001.1"/>
</dbReference>
<dbReference type="EMBL" id="UHIC01000001">
    <property type="protein sequence ID" value="SUO97323.1"/>
    <property type="molecule type" value="Genomic_DNA"/>
</dbReference>
<proteinExistence type="predicted"/>
<evidence type="ECO:0000313" key="1">
    <source>
        <dbReference type="EMBL" id="SUO97323.1"/>
    </source>
</evidence>
<dbReference type="AlphaFoldDB" id="A0A380MZM2"/>
<sequence>MLSKISNLSILAEDEVNPKKVMELCQQAFIDVKFTNDALLVIEINKLHCILEVDENRKFIKLAALFQFKNSAGLVAKNKLIETINSDYILVRAHMLDDDNDTLIVEYFLLYIVQSSKTQPNPKQIKE</sequence>
<keyword evidence="2" id="KW-1185">Reference proteome</keyword>
<protein>
    <submittedName>
        <fullName evidence="1">Uncharacterized protein</fullName>
    </submittedName>
</protein>
<accession>A0A380MZM2</accession>
<gene>
    <name evidence="1" type="ORF">NCTC13337_02373</name>
</gene>
<evidence type="ECO:0000313" key="2">
    <source>
        <dbReference type="Proteomes" id="UP000254601"/>
    </source>
</evidence>
<dbReference type="Proteomes" id="UP000254601">
    <property type="component" value="Unassembled WGS sequence"/>
</dbReference>
<name>A0A380MZM2_9GAMM</name>
<reference evidence="1 2" key="1">
    <citation type="submission" date="2018-06" db="EMBL/GenBank/DDBJ databases">
        <authorList>
            <consortium name="Pathogen Informatics"/>
            <person name="Doyle S."/>
        </authorList>
    </citation>
    <scope>NUCLEOTIDE SEQUENCE [LARGE SCALE GENOMIC DNA]</scope>
    <source>
        <strain evidence="1 2">NCTC13337</strain>
    </source>
</reference>
<organism evidence="1 2">
    <name type="scientific">Suttonella ornithocola</name>
    <dbReference type="NCBI Taxonomy" id="279832"/>
    <lineage>
        <taxon>Bacteria</taxon>
        <taxon>Pseudomonadati</taxon>
        <taxon>Pseudomonadota</taxon>
        <taxon>Gammaproteobacteria</taxon>
        <taxon>Cardiobacteriales</taxon>
        <taxon>Cardiobacteriaceae</taxon>
        <taxon>Suttonella</taxon>
    </lineage>
</organism>